<accession>A0ABP1FLG2</accession>
<evidence type="ECO:0000313" key="3">
    <source>
        <dbReference type="Proteomes" id="UP001497392"/>
    </source>
</evidence>
<evidence type="ECO:0000313" key="2">
    <source>
        <dbReference type="EMBL" id="CAL5220803.1"/>
    </source>
</evidence>
<dbReference type="InterPro" id="IPR001680">
    <property type="entry name" value="WD40_rpt"/>
</dbReference>
<proteinExistence type="predicted"/>
<feature type="compositionally biased region" description="Polar residues" evidence="1">
    <location>
        <begin position="397"/>
        <end position="413"/>
    </location>
</feature>
<feature type="region of interest" description="Disordered" evidence="1">
    <location>
        <begin position="240"/>
        <end position="281"/>
    </location>
</feature>
<protein>
    <submittedName>
        <fullName evidence="2">G2878 protein</fullName>
    </submittedName>
</protein>
<dbReference type="PANTHER" id="PTHR36960">
    <property type="entry name" value="SI:DKEY-32E6.3"/>
    <property type="match status" value="1"/>
</dbReference>
<dbReference type="SMART" id="SM00320">
    <property type="entry name" value="WD40"/>
    <property type="match status" value="2"/>
</dbReference>
<comment type="caution">
    <text evidence="2">The sequence shown here is derived from an EMBL/GenBank/DDBJ whole genome shotgun (WGS) entry which is preliminary data.</text>
</comment>
<reference evidence="2 3" key="1">
    <citation type="submission" date="2024-06" db="EMBL/GenBank/DDBJ databases">
        <authorList>
            <person name="Kraege A."/>
            <person name="Thomma B."/>
        </authorList>
    </citation>
    <scope>NUCLEOTIDE SEQUENCE [LARGE SCALE GENOMIC DNA]</scope>
</reference>
<evidence type="ECO:0000256" key="1">
    <source>
        <dbReference type="SAM" id="MobiDB-lite"/>
    </source>
</evidence>
<dbReference type="SUPFAM" id="SSF101908">
    <property type="entry name" value="Putative isomerase YbhE"/>
    <property type="match status" value="1"/>
</dbReference>
<organism evidence="2 3">
    <name type="scientific">Coccomyxa viridis</name>
    <dbReference type="NCBI Taxonomy" id="1274662"/>
    <lineage>
        <taxon>Eukaryota</taxon>
        <taxon>Viridiplantae</taxon>
        <taxon>Chlorophyta</taxon>
        <taxon>core chlorophytes</taxon>
        <taxon>Trebouxiophyceae</taxon>
        <taxon>Trebouxiophyceae incertae sedis</taxon>
        <taxon>Coccomyxaceae</taxon>
        <taxon>Coccomyxa</taxon>
    </lineage>
</organism>
<sequence length="939" mass="102423">MTVQAPLASLRNCLAAQPHGHLLAVMQEPGTVSLSNRRHPDVKDLKLPTTLGNMYRASACAWTSCGRFLLTSWQGGMGMLTVHEVDEALHVQQAACEGLFFWPKDMAVASNEEGLLVALAGAPGVVLYRLKRDETQPGPGAWRMSQWARLCPMWTVCAVCLSADGATLAAAALGSQLHVWDLGPGLHAMRLELQVQVPAERVTAMAFSPDGSRLAAVAWAGCTFLYSRCQSPQALSESAAALGMTDSQAAESPGKRPHSQANPALSADASPGIPKAGPEEASSRLAWIEHGAQGGGGWSLTCSRTTDTPLKQQVSCTSLLAWLDDSRLAVSMQGSRPAVLMRSDSRVLQKTPSNHNEQAASLVAQYLGQSPRSASDLATGYGALKRGKKQGDDESQGLKSQSASTTADVQQPASDLEGFMRSASTPLEEAATRIQQFCRKHRSTLSLRRRSFSKFGEEAFELIKRYVDTGENGAGLYEENIAVKARLVLHFDINKTILMTDRAQGANAAHMINVLLCECAWGRLEPGPAWVPVGRLATDRPSNDPQLMSYRSFLDSFLLPPDASGPDADKRNSEVKNRRQTLKRTFTEPGQPGEMFRGIFQQLQDTLMLPEACKRAAQQSSLGYLFGDGERHILPSFFNLLIHLQKQKRAFTLVFRTFGTDIVEVVDELNMFATGQHPAYPQVRMDGSDGCTDLRMSIPDSSGCFVRTTAKRDGSLLLIGAGKSLLKEKNVRGGDLEASAAAGQGALLRSFQAMHEAIMEKAEEGNTAYAIRDYYPFWKSRNERSRAGKLLLLDPADEDVIQIFFDDNIGHGSANIVDVRDVRSGEPLAFQDMNGKHLLKVEPLNAILDPQYFVRAVHQCTLNVLHGREADAFQHAAENAGSGRPLQRLSPLRSYDGTAVALRQRAPPAAHSRRARELWSLMRSRLTAVIRLRAAMRNS</sequence>
<dbReference type="PANTHER" id="PTHR36960:SF1">
    <property type="entry name" value="SI:DKEY-32E6.3"/>
    <property type="match status" value="1"/>
</dbReference>
<feature type="region of interest" description="Disordered" evidence="1">
    <location>
        <begin position="384"/>
        <end position="413"/>
    </location>
</feature>
<keyword evidence="3" id="KW-1185">Reference proteome</keyword>
<dbReference type="Proteomes" id="UP001497392">
    <property type="component" value="Unassembled WGS sequence"/>
</dbReference>
<dbReference type="EMBL" id="CAXHTA020000004">
    <property type="protein sequence ID" value="CAL5220803.1"/>
    <property type="molecule type" value="Genomic_DNA"/>
</dbReference>
<gene>
    <name evidence="2" type="primary">g2878</name>
    <name evidence="2" type="ORF">VP750_LOCUS2462</name>
</gene>
<name>A0ABP1FLG2_9CHLO</name>
<dbReference type="InterPro" id="IPR015943">
    <property type="entry name" value="WD40/YVTN_repeat-like_dom_sf"/>
</dbReference>
<dbReference type="Gene3D" id="2.130.10.10">
    <property type="entry name" value="YVTN repeat-like/Quinoprotein amine dehydrogenase"/>
    <property type="match status" value="1"/>
</dbReference>